<protein>
    <recommendedName>
        <fullName evidence="4">CamS family sex pheromone protein</fullName>
    </recommendedName>
</protein>
<evidence type="ECO:0000313" key="3">
    <source>
        <dbReference type="Proteomes" id="UP000261032"/>
    </source>
</evidence>
<dbReference type="CDD" id="cd13440">
    <property type="entry name" value="CamS_repeat_2"/>
    <property type="match status" value="1"/>
</dbReference>
<dbReference type="EMBL" id="QUSL01000010">
    <property type="protein sequence ID" value="RGD85547.1"/>
    <property type="molecule type" value="Genomic_DNA"/>
</dbReference>
<dbReference type="Gene3D" id="3.10.570.10">
    <property type="entry name" value="sex pheromone staph- cam373 precursor domain"/>
    <property type="match status" value="1"/>
</dbReference>
<dbReference type="PROSITE" id="PS51257">
    <property type="entry name" value="PROKAR_LIPOPROTEIN"/>
    <property type="match status" value="1"/>
</dbReference>
<keyword evidence="1" id="KW-0732">Signal</keyword>
<comment type="caution">
    <text evidence="2">The sequence shown here is derived from an EMBL/GenBank/DDBJ whole genome shotgun (WGS) entry which is preliminary data.</text>
</comment>
<accession>A0A3E3ADH8</accession>
<evidence type="ECO:0000256" key="1">
    <source>
        <dbReference type="SAM" id="SignalP"/>
    </source>
</evidence>
<feature type="signal peptide" evidence="1">
    <location>
        <begin position="1"/>
        <end position="20"/>
    </location>
</feature>
<evidence type="ECO:0008006" key="4">
    <source>
        <dbReference type="Google" id="ProtNLM"/>
    </source>
</evidence>
<dbReference type="InterPro" id="IPR011426">
    <property type="entry name" value="CamS"/>
</dbReference>
<dbReference type="Proteomes" id="UP000261032">
    <property type="component" value="Unassembled WGS sequence"/>
</dbReference>
<evidence type="ECO:0000313" key="2">
    <source>
        <dbReference type="EMBL" id="RGD85547.1"/>
    </source>
</evidence>
<organism evidence="2 3">
    <name type="scientific">Thomasclavelia ramosa</name>
    <dbReference type="NCBI Taxonomy" id="1547"/>
    <lineage>
        <taxon>Bacteria</taxon>
        <taxon>Bacillati</taxon>
        <taxon>Bacillota</taxon>
        <taxon>Erysipelotrichia</taxon>
        <taxon>Erysipelotrichales</taxon>
        <taxon>Coprobacillaceae</taxon>
        <taxon>Thomasclavelia</taxon>
    </lineage>
</organism>
<reference evidence="2 3" key="1">
    <citation type="submission" date="2018-08" db="EMBL/GenBank/DDBJ databases">
        <title>A genome reference for cultivated species of the human gut microbiota.</title>
        <authorList>
            <person name="Zou Y."/>
            <person name="Xue W."/>
            <person name="Luo G."/>
        </authorList>
    </citation>
    <scope>NUCLEOTIDE SEQUENCE [LARGE SCALE GENOMIC DNA]</scope>
    <source>
        <strain evidence="2 3">OM06-4</strain>
    </source>
</reference>
<feature type="chain" id="PRO_5044393461" description="CamS family sex pheromone protein" evidence="1">
    <location>
        <begin position="21"/>
        <end position="357"/>
    </location>
</feature>
<name>A0A3E3ADH8_9FIRM</name>
<gene>
    <name evidence="2" type="ORF">DXB93_08240</name>
</gene>
<dbReference type="CDD" id="cd13441">
    <property type="entry name" value="CamS_repeat_1"/>
    <property type="match status" value="1"/>
</dbReference>
<dbReference type="RefSeq" id="WP_003537814.1">
    <property type="nucleotide sequence ID" value="NZ_AP031443.1"/>
</dbReference>
<dbReference type="AlphaFoldDB" id="A0A3E3ADH8"/>
<sequence>MKKIVALLAIALVLSGCSDAKETVENQTANDVSTTDSLDDSFYRVVNFNTNLSREDYYTAFGNTMDFQTIGRELQILSTDHFSTNDYYMSEGQYLKTDDMNQLLKRSEDTSKYPYTLQAQRGTTIGGVANPIMVSTVHEQDYYEKNGSEYVLKGLSLAIVLDPRDEKNERLDTSLDESLVVDFGREAISKLYKYLQSKKDLKDIPANICVYYATNTNESDINGRYILKSYCDGSVGNIETLDYKNYMFTSTEATAADEDTASQFEIFKSNMKKAATEAVGVIGYGRYKNGQIQSMKINLKVNIKTYTELLYLISTAADELNTQFSGFDIKVLVSSQDQLEALIVKDKGEDAKSILLY</sequence>
<proteinExistence type="predicted"/>
<dbReference type="Pfam" id="PF07537">
    <property type="entry name" value="CamS"/>
    <property type="match status" value="1"/>
</dbReference>